<protein>
    <recommendedName>
        <fullName evidence="3">DNA repair ATPase</fullName>
    </recommendedName>
</protein>
<gene>
    <name evidence="1" type="ORF">CCOS865_01915</name>
</gene>
<name>A0A383RRH9_9PSED</name>
<sequence length="101" mass="11582">MIAKEARQALALQRFAEANPQMLEEIRALDAREQAQQIEWAFEDAAQEQGIEPWELALQLIAESPEQLQAMRLEVHREVAEALGMAWEEYCAFNEIDPEQG</sequence>
<reference evidence="2" key="1">
    <citation type="submission" date="2018-08" db="EMBL/GenBank/DDBJ databases">
        <authorList>
            <person name="Blom J."/>
        </authorList>
    </citation>
    <scope>NUCLEOTIDE SEQUENCE [LARGE SCALE GENOMIC DNA]</scope>
    <source>
        <strain evidence="2">CCOS 865</strain>
    </source>
</reference>
<dbReference type="Pfam" id="PF19925">
    <property type="entry name" value="DUF6388"/>
    <property type="match status" value="1"/>
</dbReference>
<keyword evidence="2" id="KW-1185">Reference proteome</keyword>
<dbReference type="InterPro" id="IPR045662">
    <property type="entry name" value="DUF6388"/>
</dbReference>
<proteinExistence type="predicted"/>
<accession>A0A383RRH9</accession>
<dbReference type="AlphaFoldDB" id="A0A383RRH9"/>
<organism evidence="1 2">
    <name type="scientific">Pseudomonas reidholzensis</name>
    <dbReference type="NCBI Taxonomy" id="1785162"/>
    <lineage>
        <taxon>Bacteria</taxon>
        <taxon>Pseudomonadati</taxon>
        <taxon>Pseudomonadota</taxon>
        <taxon>Gammaproteobacteria</taxon>
        <taxon>Pseudomonadales</taxon>
        <taxon>Pseudomonadaceae</taxon>
        <taxon>Pseudomonas</taxon>
    </lineage>
</organism>
<dbReference type="OrthoDB" id="6898060at2"/>
<dbReference type="EMBL" id="UNOZ01000013">
    <property type="protein sequence ID" value="SYX89657.1"/>
    <property type="molecule type" value="Genomic_DNA"/>
</dbReference>
<evidence type="ECO:0000313" key="2">
    <source>
        <dbReference type="Proteomes" id="UP000263595"/>
    </source>
</evidence>
<evidence type="ECO:0008006" key="3">
    <source>
        <dbReference type="Google" id="ProtNLM"/>
    </source>
</evidence>
<dbReference type="RefSeq" id="WP_119140192.1">
    <property type="nucleotide sequence ID" value="NZ_CBCSFL010000065.1"/>
</dbReference>
<dbReference type="Proteomes" id="UP000263595">
    <property type="component" value="Unassembled WGS sequence"/>
</dbReference>
<evidence type="ECO:0000313" key="1">
    <source>
        <dbReference type="EMBL" id="SYX89657.1"/>
    </source>
</evidence>